<evidence type="ECO:0000259" key="2">
    <source>
        <dbReference type="Pfam" id="PF01757"/>
    </source>
</evidence>
<feature type="transmembrane region" description="Helical" evidence="1">
    <location>
        <begin position="55"/>
        <end position="73"/>
    </location>
</feature>
<feature type="transmembrane region" description="Helical" evidence="1">
    <location>
        <begin position="118"/>
        <end position="138"/>
    </location>
</feature>
<keyword evidence="1" id="KW-0472">Membrane</keyword>
<feature type="transmembrane region" description="Helical" evidence="1">
    <location>
        <begin position="335"/>
        <end position="359"/>
    </location>
</feature>
<keyword evidence="1" id="KW-1133">Transmembrane helix</keyword>
<dbReference type="Proteomes" id="UP001259347">
    <property type="component" value="Unassembled WGS sequence"/>
</dbReference>
<accession>A0ABU1SBP6</accession>
<proteinExistence type="predicted"/>
<keyword evidence="1" id="KW-0812">Transmembrane</keyword>
<comment type="caution">
    <text evidence="3">The sequence shown here is derived from an EMBL/GenBank/DDBJ whole genome shotgun (WGS) entry which is preliminary data.</text>
</comment>
<reference evidence="3 4" key="1">
    <citation type="submission" date="2023-07" db="EMBL/GenBank/DDBJ databases">
        <title>Sorghum-associated microbial communities from plants grown in Nebraska, USA.</title>
        <authorList>
            <person name="Schachtman D."/>
        </authorList>
    </citation>
    <scope>NUCLEOTIDE SEQUENCE [LARGE SCALE GENOMIC DNA]</scope>
    <source>
        <strain evidence="3 4">2980</strain>
    </source>
</reference>
<dbReference type="PANTHER" id="PTHR23028:SF53">
    <property type="entry name" value="ACYL_TRANSF_3 DOMAIN-CONTAINING PROTEIN"/>
    <property type="match status" value="1"/>
</dbReference>
<sequence length="385" mass="43062">MTEGTALHASATLAEPTGRLDALTGLRWWAAFVVFFFHMREFAPLPGAISAIFDFGYLGVTFFFVLSGFVLTWSARPRVPESTFYWRRFARIWPSHMVALVIAVPVFYTMATIQEGSFLKPFDLGILLLSVVLLQGWFLSPTVLYSGNPAAWTLTCEAFFYALHPWISRVLVPLSKRGALLLAGGAIAYAFAYRAGVLAWPDSWLSAVPLPVQRLPEFVLGMALAWAMRSGWRPRVHPLIGIASLGAVILAVLLSYRVALPPVLGALPTFTNEMFTVACGLAIIALASHTLRGRRSLFESRLQVRLGEWSFAFYLVHATFIYLFIRLFGHQEARWANLGWFAVLLAIDLTAAWALHSFVEKPLEKRMRRWKDRRDQARLPAAAAA</sequence>
<keyword evidence="4" id="KW-1185">Reference proteome</keyword>
<organism evidence="3 4">
    <name type="scientific">Microbacterium resistens</name>
    <dbReference type="NCBI Taxonomy" id="156977"/>
    <lineage>
        <taxon>Bacteria</taxon>
        <taxon>Bacillati</taxon>
        <taxon>Actinomycetota</taxon>
        <taxon>Actinomycetes</taxon>
        <taxon>Micrococcales</taxon>
        <taxon>Microbacteriaceae</taxon>
        <taxon>Microbacterium</taxon>
    </lineage>
</organism>
<feature type="transmembrane region" description="Helical" evidence="1">
    <location>
        <begin position="274"/>
        <end position="291"/>
    </location>
</feature>
<dbReference type="InterPro" id="IPR050879">
    <property type="entry name" value="Acyltransferase_3"/>
</dbReference>
<name>A0ABU1SBP6_9MICO</name>
<feature type="domain" description="Acyltransferase 3" evidence="2">
    <location>
        <begin position="22"/>
        <end position="355"/>
    </location>
</feature>
<dbReference type="RefSeq" id="WP_310018011.1">
    <property type="nucleotide sequence ID" value="NZ_JAVDUM010000003.1"/>
</dbReference>
<gene>
    <name evidence="3" type="ORF">J2Y69_000909</name>
</gene>
<feature type="transmembrane region" description="Helical" evidence="1">
    <location>
        <begin position="311"/>
        <end position="329"/>
    </location>
</feature>
<evidence type="ECO:0000256" key="1">
    <source>
        <dbReference type="SAM" id="Phobius"/>
    </source>
</evidence>
<dbReference type="EMBL" id="JAVDUM010000003">
    <property type="protein sequence ID" value="MDR6866317.1"/>
    <property type="molecule type" value="Genomic_DNA"/>
</dbReference>
<feature type="transmembrane region" description="Helical" evidence="1">
    <location>
        <begin position="179"/>
        <end position="200"/>
    </location>
</feature>
<protein>
    <submittedName>
        <fullName evidence="3">Peptidoglycan/LPS O-acetylase OafA/YrhL</fullName>
    </submittedName>
</protein>
<feature type="transmembrane region" description="Helical" evidence="1">
    <location>
        <begin position="206"/>
        <end position="227"/>
    </location>
</feature>
<dbReference type="PANTHER" id="PTHR23028">
    <property type="entry name" value="ACETYLTRANSFERASE"/>
    <property type="match status" value="1"/>
</dbReference>
<feature type="transmembrane region" description="Helical" evidence="1">
    <location>
        <begin position="239"/>
        <end position="259"/>
    </location>
</feature>
<dbReference type="Pfam" id="PF01757">
    <property type="entry name" value="Acyl_transf_3"/>
    <property type="match status" value="1"/>
</dbReference>
<evidence type="ECO:0000313" key="4">
    <source>
        <dbReference type="Proteomes" id="UP001259347"/>
    </source>
</evidence>
<feature type="transmembrane region" description="Helical" evidence="1">
    <location>
        <begin position="93"/>
        <end position="111"/>
    </location>
</feature>
<dbReference type="InterPro" id="IPR002656">
    <property type="entry name" value="Acyl_transf_3_dom"/>
</dbReference>
<evidence type="ECO:0000313" key="3">
    <source>
        <dbReference type="EMBL" id="MDR6866317.1"/>
    </source>
</evidence>